<name>A0AC34QEP0_9BILA</name>
<reference evidence="2" key="1">
    <citation type="submission" date="2022-11" db="UniProtKB">
        <authorList>
            <consortium name="WormBaseParasite"/>
        </authorList>
    </citation>
    <scope>IDENTIFICATION</scope>
</reference>
<protein>
    <submittedName>
        <fullName evidence="2">Uncharacterized protein</fullName>
    </submittedName>
</protein>
<sequence>MTISGFLGFPLSTATIQAFTVLLVFLQVTLVLNKPIGAEPSLDAVIYSDIQIKNLADGKISLSRMSHAADKLKSIETEKTEPVAMSSDDLNAVNAAKVQSWQTVQAAHELAEAQARAEKEQKQSEKD</sequence>
<dbReference type="WBParaSite" id="JU765_v2.g15858.t1">
    <property type="protein sequence ID" value="JU765_v2.g15858.t1"/>
    <property type="gene ID" value="JU765_v2.g15858"/>
</dbReference>
<evidence type="ECO:0000313" key="2">
    <source>
        <dbReference type="WBParaSite" id="JU765_v2.g15858.t1"/>
    </source>
</evidence>
<dbReference type="Proteomes" id="UP000887576">
    <property type="component" value="Unplaced"/>
</dbReference>
<organism evidence="1 2">
    <name type="scientific">Panagrolaimus sp. JU765</name>
    <dbReference type="NCBI Taxonomy" id="591449"/>
    <lineage>
        <taxon>Eukaryota</taxon>
        <taxon>Metazoa</taxon>
        <taxon>Ecdysozoa</taxon>
        <taxon>Nematoda</taxon>
        <taxon>Chromadorea</taxon>
        <taxon>Rhabditida</taxon>
        <taxon>Tylenchina</taxon>
        <taxon>Panagrolaimomorpha</taxon>
        <taxon>Panagrolaimoidea</taxon>
        <taxon>Panagrolaimidae</taxon>
        <taxon>Panagrolaimus</taxon>
    </lineage>
</organism>
<accession>A0AC34QEP0</accession>
<proteinExistence type="predicted"/>
<evidence type="ECO:0000313" key="1">
    <source>
        <dbReference type="Proteomes" id="UP000887576"/>
    </source>
</evidence>